<sequence length="341" mass="37711">MARRPRVPSPVPPRDGVSPTRVRLPQGGGYGTVADFLTDRFPPHDAGFTRDLFDRGDVFDADGTPLDFDAAFAPGGHVWVFRPLPDEPELPGDLPILYEDDHVLAVDKPHSLPVTPRGSFVRQTAVTKLRNSTGNEELSPAHRLDRLTAGVLLFAKTREARGPLQGLFELQRVSKTYELIAPLEPMAPERPEADDVAPPRHLPKYPEEPHMVRSRIVKDSSSLQAREVEGPPNAVTGVVLLEELGDSGWGLYGANPLSGKTHQIRVHMNSIGRPICGDPLYPQIRNDELERPIGRLQLLAREILLKHPFTQEYLRIRSDRNLGISTFADSTGIGAADREEP</sequence>
<dbReference type="Pfam" id="PF00849">
    <property type="entry name" value="PseudoU_synth_2"/>
    <property type="match status" value="1"/>
</dbReference>
<evidence type="ECO:0000313" key="6">
    <source>
        <dbReference type="EMBL" id="MUN54526.1"/>
    </source>
</evidence>
<evidence type="ECO:0000313" key="7">
    <source>
        <dbReference type="Proteomes" id="UP000462152"/>
    </source>
</evidence>
<dbReference type="Proteomes" id="UP000462152">
    <property type="component" value="Unassembled WGS sequence"/>
</dbReference>
<dbReference type="EMBL" id="WOGT01000002">
    <property type="protein sequence ID" value="MUN54526.1"/>
    <property type="molecule type" value="Genomic_DNA"/>
</dbReference>
<evidence type="ECO:0000256" key="4">
    <source>
        <dbReference type="SAM" id="MobiDB-lite"/>
    </source>
</evidence>
<dbReference type="PANTHER" id="PTHR21600:SF84">
    <property type="entry name" value="PSEUDOURIDINE SYNTHASE RSUA_RLUA-LIKE DOMAIN-CONTAINING PROTEIN"/>
    <property type="match status" value="1"/>
</dbReference>
<dbReference type="GO" id="GO:0140098">
    <property type="term" value="F:catalytic activity, acting on RNA"/>
    <property type="evidence" value="ECO:0007669"/>
    <property type="project" value="UniProtKB-ARBA"/>
</dbReference>
<feature type="domain" description="Pseudouridine synthase RsuA/RluA-like" evidence="5">
    <location>
        <begin position="102"/>
        <end position="270"/>
    </location>
</feature>
<comment type="caution">
    <text evidence="6">The sequence shown here is derived from an EMBL/GenBank/DDBJ whole genome shotgun (WGS) entry which is preliminary data.</text>
</comment>
<protein>
    <recommendedName>
        <fullName evidence="2">RNA pseudouridylate synthase</fullName>
    </recommendedName>
    <alternativeName>
        <fullName evidence="3">RNA-uridine isomerase</fullName>
    </alternativeName>
</protein>
<dbReference type="PANTHER" id="PTHR21600">
    <property type="entry name" value="MITOCHONDRIAL RNA PSEUDOURIDINE SYNTHASE"/>
    <property type="match status" value="1"/>
</dbReference>
<dbReference type="AlphaFoldDB" id="A0A7K1LH64"/>
<evidence type="ECO:0000259" key="5">
    <source>
        <dbReference type="Pfam" id="PF00849"/>
    </source>
</evidence>
<feature type="region of interest" description="Disordered" evidence="4">
    <location>
        <begin position="1"/>
        <end position="25"/>
    </location>
</feature>
<gene>
    <name evidence="6" type="ORF">GMA10_04750</name>
</gene>
<dbReference type="GO" id="GO:0003723">
    <property type="term" value="F:RNA binding"/>
    <property type="evidence" value="ECO:0007669"/>
    <property type="project" value="InterPro"/>
</dbReference>
<accession>A0A7K1LH64</accession>
<organism evidence="6 7">
    <name type="scientific">Rothia koreensis</name>
    <dbReference type="NCBI Taxonomy" id="592378"/>
    <lineage>
        <taxon>Bacteria</taxon>
        <taxon>Bacillati</taxon>
        <taxon>Actinomycetota</taxon>
        <taxon>Actinomycetes</taxon>
        <taxon>Micrococcales</taxon>
        <taxon>Micrococcaceae</taxon>
        <taxon>Rothia</taxon>
    </lineage>
</organism>
<dbReference type="InterPro" id="IPR006224">
    <property type="entry name" value="PsdUridine_synth_RluA-like_CS"/>
</dbReference>
<evidence type="ECO:0000256" key="3">
    <source>
        <dbReference type="ARBA" id="ARBA00033164"/>
    </source>
</evidence>
<dbReference type="InterPro" id="IPR006145">
    <property type="entry name" value="PsdUridine_synth_RsuA/RluA"/>
</dbReference>
<dbReference type="SUPFAM" id="SSF55120">
    <property type="entry name" value="Pseudouridine synthase"/>
    <property type="match status" value="1"/>
</dbReference>
<dbReference type="GO" id="GO:0009982">
    <property type="term" value="F:pseudouridine synthase activity"/>
    <property type="evidence" value="ECO:0007669"/>
    <property type="project" value="InterPro"/>
</dbReference>
<reference evidence="6 7" key="1">
    <citation type="submission" date="2019-12" db="EMBL/GenBank/DDBJ databases">
        <authorList>
            <person name="Li J."/>
            <person name="Shi Y."/>
            <person name="Xu G."/>
            <person name="Xiao D."/>
            <person name="Ran X."/>
        </authorList>
    </citation>
    <scope>NUCLEOTIDE SEQUENCE [LARGE SCALE GENOMIC DNA]</scope>
    <source>
        <strain evidence="6 7">JCM 15915</strain>
    </source>
</reference>
<dbReference type="GO" id="GO:0000455">
    <property type="term" value="P:enzyme-directed rRNA pseudouridine synthesis"/>
    <property type="evidence" value="ECO:0007669"/>
    <property type="project" value="TreeGrafter"/>
</dbReference>
<name>A0A7K1LH64_9MICC</name>
<keyword evidence="7" id="KW-1185">Reference proteome</keyword>
<dbReference type="PROSITE" id="PS01129">
    <property type="entry name" value="PSI_RLU"/>
    <property type="match status" value="1"/>
</dbReference>
<dbReference type="Gene3D" id="3.30.2350.10">
    <property type="entry name" value="Pseudouridine synthase"/>
    <property type="match status" value="1"/>
</dbReference>
<evidence type="ECO:0000256" key="1">
    <source>
        <dbReference type="ARBA" id="ARBA00000073"/>
    </source>
</evidence>
<dbReference type="InterPro" id="IPR020103">
    <property type="entry name" value="PsdUridine_synth_cat_dom_sf"/>
</dbReference>
<proteinExistence type="predicted"/>
<evidence type="ECO:0000256" key="2">
    <source>
        <dbReference type="ARBA" id="ARBA00031870"/>
    </source>
</evidence>
<comment type="catalytic activity">
    <reaction evidence="1">
        <text>a uridine in RNA = a pseudouridine in RNA</text>
        <dbReference type="Rhea" id="RHEA:48348"/>
        <dbReference type="Rhea" id="RHEA-COMP:12068"/>
        <dbReference type="Rhea" id="RHEA-COMP:12069"/>
        <dbReference type="ChEBI" id="CHEBI:65314"/>
        <dbReference type="ChEBI" id="CHEBI:65315"/>
    </reaction>
</comment>
<dbReference type="InterPro" id="IPR050188">
    <property type="entry name" value="RluA_PseudoU_synthase"/>
</dbReference>